<reference evidence="2" key="2">
    <citation type="submission" date="2025-08" db="UniProtKB">
        <authorList>
            <consortium name="RefSeq"/>
        </authorList>
    </citation>
    <scope>IDENTIFICATION</scope>
    <source>
        <tissue evidence="2">Whole plant</tissue>
    </source>
</reference>
<proteinExistence type="predicted"/>
<evidence type="ECO:0000313" key="2">
    <source>
        <dbReference type="RefSeq" id="XP_052117133.1"/>
    </source>
</evidence>
<evidence type="ECO:0000313" key="1">
    <source>
        <dbReference type="Proteomes" id="UP000515211"/>
    </source>
</evidence>
<name>A0A9C6TXU1_ARADU</name>
<dbReference type="Proteomes" id="UP000515211">
    <property type="component" value="Chromosome 4"/>
</dbReference>
<gene>
    <name evidence="2" type="primary">LOC127746792</name>
</gene>
<protein>
    <submittedName>
        <fullName evidence="2">Uncharacterized protein LOC127746792 isoform X1</fullName>
    </submittedName>
</protein>
<dbReference type="GeneID" id="127746792"/>
<dbReference type="RefSeq" id="XP_052117133.1">
    <property type="nucleotide sequence ID" value="XM_052261173.1"/>
</dbReference>
<organism evidence="1 2">
    <name type="scientific">Arachis duranensis</name>
    <name type="common">Wild peanut</name>
    <dbReference type="NCBI Taxonomy" id="130453"/>
    <lineage>
        <taxon>Eukaryota</taxon>
        <taxon>Viridiplantae</taxon>
        <taxon>Streptophyta</taxon>
        <taxon>Embryophyta</taxon>
        <taxon>Tracheophyta</taxon>
        <taxon>Spermatophyta</taxon>
        <taxon>Magnoliopsida</taxon>
        <taxon>eudicotyledons</taxon>
        <taxon>Gunneridae</taxon>
        <taxon>Pentapetalae</taxon>
        <taxon>rosids</taxon>
        <taxon>fabids</taxon>
        <taxon>Fabales</taxon>
        <taxon>Fabaceae</taxon>
        <taxon>Papilionoideae</taxon>
        <taxon>50 kb inversion clade</taxon>
        <taxon>dalbergioids sensu lato</taxon>
        <taxon>Dalbergieae</taxon>
        <taxon>Pterocarpus clade</taxon>
        <taxon>Arachis</taxon>
    </lineage>
</organism>
<reference evidence="1" key="1">
    <citation type="journal article" date="2016" name="Nat. Genet.">
        <title>The genome sequences of Arachis duranensis and Arachis ipaensis, the diploid ancestors of cultivated peanut.</title>
        <authorList>
            <person name="Bertioli D.J."/>
            <person name="Cannon S.B."/>
            <person name="Froenicke L."/>
            <person name="Huang G."/>
            <person name="Farmer A.D."/>
            <person name="Cannon E.K."/>
            <person name="Liu X."/>
            <person name="Gao D."/>
            <person name="Clevenger J."/>
            <person name="Dash S."/>
            <person name="Ren L."/>
            <person name="Moretzsohn M.C."/>
            <person name="Shirasawa K."/>
            <person name="Huang W."/>
            <person name="Vidigal B."/>
            <person name="Abernathy B."/>
            <person name="Chu Y."/>
            <person name="Niederhuth C.E."/>
            <person name="Umale P."/>
            <person name="Araujo A.C."/>
            <person name="Kozik A."/>
            <person name="Kim K.D."/>
            <person name="Burow M.D."/>
            <person name="Varshney R.K."/>
            <person name="Wang X."/>
            <person name="Zhang X."/>
            <person name="Barkley N."/>
            <person name="Guimaraes P.M."/>
            <person name="Isobe S."/>
            <person name="Guo B."/>
            <person name="Liao B."/>
            <person name="Stalker H.T."/>
            <person name="Schmitz R.J."/>
            <person name="Scheffler B.E."/>
            <person name="Leal-Bertioli S.C."/>
            <person name="Xun X."/>
            <person name="Jackson S.A."/>
            <person name="Michelmore R."/>
            <person name="Ozias-Akins P."/>
        </authorList>
    </citation>
    <scope>NUCLEOTIDE SEQUENCE [LARGE SCALE GENOMIC DNA]</scope>
    <source>
        <strain evidence="1">cv. V14167</strain>
    </source>
</reference>
<sequence>MNGPIFWGLQGLTQRPITFPRPLWWRRYSCCKPAITLKELPICQSCQPASPCLHTMTTCRSGTQAEGIMESLYALYGKNCVPLFSHSSIPPSQSVTLSKKFPRRRIDNLDFNEIERPERWLDFSLKQIRPNK</sequence>
<accession>A0A9C6TXU1</accession>
<keyword evidence="1" id="KW-1185">Reference proteome</keyword>
<dbReference type="AlphaFoldDB" id="A0A9C6TXU1"/>
<dbReference type="KEGG" id="adu:127746792"/>